<evidence type="ECO:0000313" key="6">
    <source>
        <dbReference type="Proteomes" id="UP000474640"/>
    </source>
</evidence>
<name>A0A7C8R874_ORBOL</name>
<dbReference type="Pfam" id="PF13087">
    <property type="entry name" value="AAA_12"/>
    <property type="match status" value="1"/>
</dbReference>
<evidence type="ECO:0000259" key="3">
    <source>
        <dbReference type="Pfam" id="PF13086"/>
    </source>
</evidence>
<comment type="caution">
    <text evidence="5">The sequence shown here is derived from an EMBL/GenBank/DDBJ whole genome shotgun (WGS) entry which is preliminary data.</text>
</comment>
<evidence type="ECO:0000313" key="5">
    <source>
        <dbReference type="EMBL" id="KAF3276318.1"/>
    </source>
</evidence>
<reference evidence="5 6" key="1">
    <citation type="submission" date="2020-01" db="EMBL/GenBank/DDBJ databases">
        <authorList>
            <person name="Palmer J.M."/>
        </authorList>
    </citation>
    <scope>NUCLEOTIDE SEQUENCE [LARGE SCALE GENOMIC DNA]</scope>
    <source>
        <strain evidence="5 6">TWF970</strain>
    </source>
</reference>
<feature type="domain" description="DNA2/NAM7 helicase-like C-terminal" evidence="4">
    <location>
        <begin position="843"/>
        <end position="1036"/>
    </location>
</feature>
<gene>
    <name evidence="5" type="primary">IGHMBP2_2</name>
    <name evidence="5" type="ORF">TWF970_006282</name>
</gene>
<accession>A0A7C8R874</accession>
<dbReference type="SUPFAM" id="SSF52540">
    <property type="entry name" value="P-loop containing nucleoside triphosphate hydrolases"/>
    <property type="match status" value="1"/>
</dbReference>
<keyword evidence="1" id="KW-0347">Helicase</keyword>
<evidence type="ECO:0000259" key="4">
    <source>
        <dbReference type="Pfam" id="PF13087"/>
    </source>
</evidence>
<dbReference type="GO" id="GO:0001147">
    <property type="term" value="F:transcription termination site sequence-specific DNA binding"/>
    <property type="evidence" value="ECO:0007669"/>
    <property type="project" value="TreeGrafter"/>
</dbReference>
<dbReference type="InterPro" id="IPR045055">
    <property type="entry name" value="DNA2/NAM7-like"/>
</dbReference>
<dbReference type="AlphaFoldDB" id="A0A7C8R874"/>
<dbReference type="Proteomes" id="UP000474640">
    <property type="component" value="Unassembled WGS sequence"/>
</dbReference>
<sequence length="1073" mass="122728">MADQPIRKFRASSPDRGSSSQAVECPRKRLRKRTNIIFNQRYDPITMVLKWQNDEKSTELLHEGQKTNTRLKLFHQPNSLKTMCFFCPMPAKNNPSNIADLQFIQFQDDSVNIGALMFSKDGTLWSPGENEKPNPDDHYMVISIRFDIPYSNQLPPKNDRTIHHSIDWGIFDSIAGVKGGLLEMRFKPWLDLYNWILKIQEPVDISYQQKVLDRWWRDRREFETTWHPIVKREYELMKAETEKYTITGLLAEFEEFQVFSNLELESVAALTEEDLPERGSKLFRVTLRPGPNFELPLDHNNQPLRIECKEGSKFRLLWSAPGEKNTFFELEGTVSAEDEYRSERSPGIVASMVIPINQQTDPRKGTVFSLQMVADTTIYDRQVRAINNLAKPRPELEDRLKPEEVFLLGKPASPILLSTEVDFHAIWQKSLFSGGLDESQTLAAMKCLEYNASVIQGPPGTGKSFTVIQTVIAFLRAQITLAIENIQLEIRSWDEKQREREKKKAEETRVASYEATRTTKEDVQINDAIGSPDSETAPVKSNEEYIRPRPSLEDWYKRVPHILVTAGSNYAVNQLLRIWHSLVNQPDYSDLLDKVDPLVVRYVAENLYHFKPGDKPGSAGAASTTEPKHAHDDDVDYDDNNNDEFERQHGIEYKHRNETDSHGFEDRWSAPLLLEVRDPKKTQFPSQYSHLVKQQILFPGRYERLINLKRKVASGRANIDDVKEIRGVTMEMNKTLFLHSLVLFSTTSSSGAFTVSTHFKPNVVVIDEAGQLSEVDTCVSYASSTSIRQIILAGDHIQLPPINTHSIPFLQMSGLEKVANIKEANGGVLTTGRDAVGPGPQWTLLRYNYRSVRGLVQPVSQMFYDGLLRHTIENKREEDIFTSIWTQGCMKKFKDYPSEAPCILWHNVPQDSAMDDPAPMSKLNYISADLIVQLLSIIGSEGNPLKINPKDIVVIPMYSAQVGVIKEVMKENLEGDMRNVKVTTLDSFQGQECPYVIIDLVRSTMNGTRVLGFLRDRRRINVALSRAKLKTIIFGDITMYSQSEEFQFGYKSKCLFELAQEILRKKNQSLRQY</sequence>
<dbReference type="GO" id="GO:0006369">
    <property type="term" value="P:termination of RNA polymerase II transcription"/>
    <property type="evidence" value="ECO:0007669"/>
    <property type="project" value="TreeGrafter"/>
</dbReference>
<dbReference type="EMBL" id="JAABOJ010000033">
    <property type="protein sequence ID" value="KAF3276318.1"/>
    <property type="molecule type" value="Genomic_DNA"/>
</dbReference>
<dbReference type="OrthoDB" id="6513042at2759"/>
<dbReference type="InterPro" id="IPR041677">
    <property type="entry name" value="DNA2/NAM7_AAA_11"/>
</dbReference>
<dbReference type="Gene3D" id="3.40.50.300">
    <property type="entry name" value="P-loop containing nucleotide triphosphate hydrolases"/>
    <property type="match status" value="2"/>
</dbReference>
<keyword evidence="1" id="KW-0067">ATP-binding</keyword>
<keyword evidence="1" id="KW-0378">Hydrolase</keyword>
<feature type="compositionally biased region" description="Acidic residues" evidence="2">
    <location>
        <begin position="633"/>
        <end position="643"/>
    </location>
</feature>
<dbReference type="Pfam" id="PF13086">
    <property type="entry name" value="AAA_11"/>
    <property type="match status" value="1"/>
</dbReference>
<dbReference type="PANTHER" id="PTHR10887:SF495">
    <property type="entry name" value="HELICASE SENATAXIN ISOFORM X1-RELATED"/>
    <property type="match status" value="1"/>
</dbReference>
<dbReference type="InterPro" id="IPR041679">
    <property type="entry name" value="DNA2/NAM7-like_C"/>
</dbReference>
<dbReference type="PANTHER" id="PTHR10887">
    <property type="entry name" value="DNA2/NAM7 HELICASE FAMILY"/>
    <property type="match status" value="1"/>
</dbReference>
<dbReference type="GO" id="GO:0016604">
    <property type="term" value="C:nuclear body"/>
    <property type="evidence" value="ECO:0007669"/>
    <property type="project" value="TreeGrafter"/>
</dbReference>
<evidence type="ECO:0000256" key="1">
    <source>
        <dbReference type="ARBA" id="ARBA00022806"/>
    </source>
</evidence>
<keyword evidence="1" id="KW-0547">Nucleotide-binding</keyword>
<dbReference type="GO" id="GO:0004386">
    <property type="term" value="F:helicase activity"/>
    <property type="evidence" value="ECO:0007669"/>
    <property type="project" value="InterPro"/>
</dbReference>
<dbReference type="InterPro" id="IPR027417">
    <property type="entry name" value="P-loop_NTPase"/>
</dbReference>
<protein>
    <submittedName>
        <fullName evidence="5">DNA-binding protein SMUBP-2</fullName>
    </submittedName>
</protein>
<keyword evidence="5" id="KW-0238">DNA-binding</keyword>
<feature type="region of interest" description="Disordered" evidence="2">
    <location>
        <begin position="1"/>
        <end position="26"/>
    </location>
</feature>
<evidence type="ECO:0000256" key="2">
    <source>
        <dbReference type="SAM" id="MobiDB-lite"/>
    </source>
</evidence>
<dbReference type="InterPro" id="IPR047187">
    <property type="entry name" value="SF1_C_Upf1"/>
</dbReference>
<feature type="domain" description="DNA2/NAM7 helicase helicase" evidence="3">
    <location>
        <begin position="436"/>
        <end position="802"/>
    </location>
</feature>
<organism evidence="5 6">
    <name type="scientific">Orbilia oligospora</name>
    <name type="common">Nematode-trapping fungus</name>
    <name type="synonym">Arthrobotrys oligospora</name>
    <dbReference type="NCBI Taxonomy" id="2813651"/>
    <lineage>
        <taxon>Eukaryota</taxon>
        <taxon>Fungi</taxon>
        <taxon>Dikarya</taxon>
        <taxon>Ascomycota</taxon>
        <taxon>Pezizomycotina</taxon>
        <taxon>Orbiliomycetes</taxon>
        <taxon>Orbiliales</taxon>
        <taxon>Orbiliaceae</taxon>
        <taxon>Orbilia</taxon>
    </lineage>
</organism>
<proteinExistence type="predicted"/>
<dbReference type="CDD" id="cd18808">
    <property type="entry name" value="SF1_C_Upf1"/>
    <property type="match status" value="1"/>
</dbReference>
<feature type="region of interest" description="Disordered" evidence="2">
    <location>
        <begin position="613"/>
        <end position="643"/>
    </location>
</feature>